<evidence type="ECO:0000256" key="1">
    <source>
        <dbReference type="ARBA" id="ARBA00004167"/>
    </source>
</evidence>
<organism evidence="6 7">
    <name type="scientific">Marinobacterium weihaiense</name>
    <dbReference type="NCBI Taxonomy" id="2851016"/>
    <lineage>
        <taxon>Bacteria</taxon>
        <taxon>Pseudomonadati</taxon>
        <taxon>Pseudomonadota</taxon>
        <taxon>Gammaproteobacteria</taxon>
        <taxon>Oceanospirillales</taxon>
        <taxon>Oceanospirillaceae</taxon>
        <taxon>Marinobacterium</taxon>
    </lineage>
</organism>
<name>A0ABS6M7U0_9GAMM</name>
<keyword evidence="7" id="KW-1185">Reference proteome</keyword>
<dbReference type="RefSeq" id="WP_217333734.1">
    <property type="nucleotide sequence ID" value="NZ_JAHQZT010000003.1"/>
</dbReference>
<feature type="domain" description="DUF4214" evidence="5">
    <location>
        <begin position="643"/>
        <end position="706"/>
    </location>
</feature>
<dbReference type="Pfam" id="PF13946">
    <property type="entry name" value="DUF4214"/>
    <property type="match status" value="1"/>
</dbReference>
<dbReference type="InterPro" id="IPR025282">
    <property type="entry name" value="DUF4214"/>
</dbReference>
<keyword evidence="4" id="KW-0472">Membrane</keyword>
<dbReference type="Proteomes" id="UP000755551">
    <property type="component" value="Unassembled WGS sequence"/>
</dbReference>
<evidence type="ECO:0000259" key="5">
    <source>
        <dbReference type="Pfam" id="PF13946"/>
    </source>
</evidence>
<keyword evidence="2" id="KW-0812">Transmembrane</keyword>
<dbReference type="PANTHER" id="PTHR21419">
    <property type="match status" value="1"/>
</dbReference>
<sequence>MFEPESDVVAHAYSTSGMLESGNQVLGVRGHEFYRLDVPPGDFSLRMTPDSGDDVNMVLYNGAMQVVASSFGPKEEFISYHSSSSETFFVELYPTAKPYATAFLDVELSSGGWSTELGFGPIRDVPVTLYDIDKDGRDEIFVATSKALDSELNEVRPAGLVVLEDDGSIKWSVSFPAIGNTDPQTGKIYHTTSVSSAPAFADLTGDGRSEIVIGVGADTFGEAGPDVVGQPGDKGGVYALTADGNILWFHQSRDTIGGSSNTGDGRPDGVYGAPVVFDIDGDGSKEVIVNSWDQSTWILEGATGVAKAEAHLADTIWSTPHVADLNGDNRFEILVSADITENSNAGTKTGGIFHVLNADAEQVFPGFDQPVGNPDYIELRGKYEEQALWSSPITADLDGDGRLEILYGTGNFFHDERGSYIRVWDADGSERMLLQTQGRTFATPLVADLNNDGRMEIVAATLDGVLHGWDAAGEELFRTETSSFLNTKGNPIFSAPVAADLTGDGKLEVLIAQGAQVVAVDAEGRQLSDAGSRELVFESFKGAVAVKDIDGDGKLNIISGGNTAGHDQAIVFNWVNPFNDDASSSELSGARYQFSQSQGNIINFVERFYDTVLNRSADPHGLNDWVDSLYTGVKTGADVAVGFVFSAEFTNKAVSDIDYLNTLYRSFFGREPDSAGFNQWLGQLDAGTSRAAVLDGFIYSQEFRNLAAGFGILPFKEQPQA</sequence>
<dbReference type="PANTHER" id="PTHR21419:SF23">
    <property type="entry name" value="PROTEIN DEFECTIVE IN EXINE FORMATION 1"/>
    <property type="match status" value="1"/>
</dbReference>
<proteinExistence type="predicted"/>
<evidence type="ECO:0000313" key="6">
    <source>
        <dbReference type="EMBL" id="MBV0932305.1"/>
    </source>
</evidence>
<dbReference type="Pfam" id="PF13517">
    <property type="entry name" value="FG-GAP_3"/>
    <property type="match status" value="2"/>
</dbReference>
<comment type="caution">
    <text evidence="6">The sequence shown here is derived from an EMBL/GenBank/DDBJ whole genome shotgun (WGS) entry which is preliminary data.</text>
</comment>
<keyword evidence="3" id="KW-1133">Transmembrane helix</keyword>
<evidence type="ECO:0000256" key="2">
    <source>
        <dbReference type="ARBA" id="ARBA00022692"/>
    </source>
</evidence>
<comment type="subcellular location">
    <subcellularLocation>
        <location evidence="1">Membrane</location>
        <topology evidence="1">Single-pass membrane protein</topology>
    </subcellularLocation>
</comment>
<protein>
    <submittedName>
        <fullName evidence="6">DUF4214 domain-containing protein</fullName>
    </submittedName>
</protein>
<evidence type="ECO:0000313" key="7">
    <source>
        <dbReference type="Proteomes" id="UP000755551"/>
    </source>
</evidence>
<gene>
    <name evidence="6" type="ORF">KTN04_03000</name>
</gene>
<dbReference type="InterPro" id="IPR045232">
    <property type="entry name" value="FAM234"/>
</dbReference>
<dbReference type="InterPro" id="IPR013517">
    <property type="entry name" value="FG-GAP"/>
</dbReference>
<reference evidence="6 7" key="1">
    <citation type="submission" date="2021-06" db="EMBL/GenBank/DDBJ databases">
        <title>Bacterium isolated from marine sediment.</title>
        <authorList>
            <person name="Zhu K.-L."/>
            <person name="Du Z.-J."/>
            <person name="Liang Q.-Y."/>
        </authorList>
    </citation>
    <scope>NUCLEOTIDE SEQUENCE [LARGE SCALE GENOMIC DNA]</scope>
    <source>
        <strain evidence="6 7">A346</strain>
    </source>
</reference>
<evidence type="ECO:0000256" key="4">
    <source>
        <dbReference type="ARBA" id="ARBA00023136"/>
    </source>
</evidence>
<accession>A0ABS6M7U0</accession>
<evidence type="ECO:0000256" key="3">
    <source>
        <dbReference type="ARBA" id="ARBA00022989"/>
    </source>
</evidence>
<dbReference type="EMBL" id="JAHQZT010000003">
    <property type="protein sequence ID" value="MBV0932305.1"/>
    <property type="molecule type" value="Genomic_DNA"/>
</dbReference>